<dbReference type="CDD" id="cd16922">
    <property type="entry name" value="HATPase_EvgS-ArcB-TorS-like"/>
    <property type="match status" value="1"/>
</dbReference>
<evidence type="ECO:0000256" key="7">
    <source>
        <dbReference type="ARBA" id="ARBA00022840"/>
    </source>
</evidence>
<dbReference type="InterPro" id="IPR001789">
    <property type="entry name" value="Sig_transdc_resp-reg_receiver"/>
</dbReference>
<proteinExistence type="predicted"/>
<dbReference type="Pfam" id="PF02518">
    <property type="entry name" value="HATPase_c"/>
    <property type="match status" value="1"/>
</dbReference>
<dbReference type="CDD" id="cd00082">
    <property type="entry name" value="HisKA"/>
    <property type="match status" value="1"/>
</dbReference>
<dbReference type="SMART" id="SM00448">
    <property type="entry name" value="REC"/>
    <property type="match status" value="1"/>
</dbReference>
<dbReference type="PRINTS" id="PR00344">
    <property type="entry name" value="BCTRLSENSOR"/>
</dbReference>
<gene>
    <name evidence="16" type="ORF">DI551_09055</name>
</gene>
<dbReference type="InterPro" id="IPR036097">
    <property type="entry name" value="HisK_dim/P_sf"/>
</dbReference>
<evidence type="ECO:0000256" key="10">
    <source>
        <dbReference type="ARBA" id="ARBA00068150"/>
    </source>
</evidence>
<name>A0A2W5MVW1_9BACT</name>
<dbReference type="FunFam" id="3.30.565.10:FF:000010">
    <property type="entry name" value="Sensor histidine kinase RcsC"/>
    <property type="match status" value="1"/>
</dbReference>
<evidence type="ECO:0000256" key="3">
    <source>
        <dbReference type="ARBA" id="ARBA00022553"/>
    </source>
</evidence>
<dbReference type="GO" id="GO:0005524">
    <property type="term" value="F:ATP binding"/>
    <property type="evidence" value="ECO:0007669"/>
    <property type="project" value="UniProtKB-KW"/>
</dbReference>
<dbReference type="EC" id="2.7.13.3" evidence="2"/>
<dbReference type="PROSITE" id="PS50109">
    <property type="entry name" value="HIS_KIN"/>
    <property type="match status" value="1"/>
</dbReference>
<dbReference type="InterPro" id="IPR003594">
    <property type="entry name" value="HATPase_dom"/>
</dbReference>
<evidence type="ECO:0000256" key="4">
    <source>
        <dbReference type="ARBA" id="ARBA00022679"/>
    </source>
</evidence>
<feature type="transmembrane region" description="Helical" evidence="13">
    <location>
        <begin position="74"/>
        <end position="100"/>
    </location>
</feature>
<dbReference type="Gene3D" id="1.10.287.130">
    <property type="match status" value="1"/>
</dbReference>
<feature type="domain" description="Response regulatory" evidence="15">
    <location>
        <begin position="439"/>
        <end position="558"/>
    </location>
</feature>
<dbReference type="Pfam" id="PF00072">
    <property type="entry name" value="Response_reg"/>
    <property type="match status" value="1"/>
</dbReference>
<dbReference type="SMART" id="SM00388">
    <property type="entry name" value="HisKA"/>
    <property type="match status" value="1"/>
</dbReference>
<keyword evidence="3 11" id="KW-0597">Phosphoprotein</keyword>
<dbReference type="InterPro" id="IPR036890">
    <property type="entry name" value="HATPase_C_sf"/>
</dbReference>
<dbReference type="Pfam" id="PF25487">
    <property type="entry name" value="ETR1_N"/>
    <property type="match status" value="1"/>
</dbReference>
<keyword evidence="13" id="KW-0812">Transmembrane</keyword>
<dbReference type="SUPFAM" id="SSF55874">
    <property type="entry name" value="ATPase domain of HSP90 chaperone/DNA topoisomerase II/histidine kinase"/>
    <property type="match status" value="1"/>
</dbReference>
<evidence type="ECO:0000256" key="5">
    <source>
        <dbReference type="ARBA" id="ARBA00022741"/>
    </source>
</evidence>
<dbReference type="SMART" id="SM00387">
    <property type="entry name" value="HATPase_c"/>
    <property type="match status" value="1"/>
</dbReference>
<dbReference type="Gene3D" id="3.30.565.10">
    <property type="entry name" value="Histidine kinase-like ATPase, C-terminal domain"/>
    <property type="match status" value="1"/>
</dbReference>
<dbReference type="FunFam" id="1.10.287.130:FF:000002">
    <property type="entry name" value="Two-component osmosensing histidine kinase"/>
    <property type="match status" value="1"/>
</dbReference>
<feature type="modified residue" description="4-aspartylphosphate" evidence="11">
    <location>
        <position position="488"/>
    </location>
</feature>
<dbReference type="InterPro" id="IPR011006">
    <property type="entry name" value="CheY-like_superfamily"/>
</dbReference>
<evidence type="ECO:0000256" key="8">
    <source>
        <dbReference type="ARBA" id="ARBA00023012"/>
    </source>
</evidence>
<comment type="subunit">
    <text evidence="9">At low DSF concentrations, interacts with RpfF.</text>
</comment>
<dbReference type="GO" id="GO:0000155">
    <property type="term" value="F:phosphorelay sensor kinase activity"/>
    <property type="evidence" value="ECO:0007669"/>
    <property type="project" value="InterPro"/>
</dbReference>
<evidence type="ECO:0000256" key="1">
    <source>
        <dbReference type="ARBA" id="ARBA00000085"/>
    </source>
</evidence>
<dbReference type="PANTHER" id="PTHR45339">
    <property type="entry name" value="HYBRID SIGNAL TRANSDUCTION HISTIDINE KINASE J"/>
    <property type="match status" value="1"/>
</dbReference>
<feature type="transmembrane region" description="Helical" evidence="13">
    <location>
        <begin position="38"/>
        <end position="62"/>
    </location>
</feature>
<accession>A0A2W5MVW1</accession>
<dbReference type="EMBL" id="QFQB01000071">
    <property type="protein sequence ID" value="PZQ44944.1"/>
    <property type="molecule type" value="Genomic_DNA"/>
</dbReference>
<dbReference type="CDD" id="cd17546">
    <property type="entry name" value="REC_hyHK_CKI1_RcsC-like"/>
    <property type="match status" value="1"/>
</dbReference>
<protein>
    <recommendedName>
        <fullName evidence="10">Sensory/regulatory protein RpfC</fullName>
        <ecNumber evidence="2">2.7.13.3</ecNumber>
    </recommendedName>
</protein>
<feature type="coiled-coil region" evidence="12">
    <location>
        <begin position="138"/>
        <end position="169"/>
    </location>
</feature>
<keyword evidence="4" id="KW-0808">Transferase</keyword>
<comment type="caution">
    <text evidence="16">The sequence shown here is derived from an EMBL/GenBank/DDBJ whole genome shotgun (WGS) entry which is preliminary data.</text>
</comment>
<keyword evidence="13" id="KW-0472">Membrane</keyword>
<keyword evidence="5" id="KW-0547">Nucleotide-binding</keyword>
<evidence type="ECO:0000256" key="12">
    <source>
        <dbReference type="SAM" id="Coils"/>
    </source>
</evidence>
<organism evidence="16 17">
    <name type="scientific">Micavibrio aeruginosavorus</name>
    <dbReference type="NCBI Taxonomy" id="349221"/>
    <lineage>
        <taxon>Bacteria</taxon>
        <taxon>Pseudomonadati</taxon>
        <taxon>Bdellovibrionota</taxon>
        <taxon>Bdellovibrionia</taxon>
        <taxon>Bdellovibrionales</taxon>
        <taxon>Pseudobdellovibrionaceae</taxon>
        <taxon>Micavibrio</taxon>
    </lineage>
</organism>
<evidence type="ECO:0000256" key="9">
    <source>
        <dbReference type="ARBA" id="ARBA00064003"/>
    </source>
</evidence>
<keyword evidence="7" id="KW-0067">ATP-binding</keyword>
<evidence type="ECO:0000313" key="17">
    <source>
        <dbReference type="Proteomes" id="UP000249417"/>
    </source>
</evidence>
<dbReference type="AlphaFoldDB" id="A0A2W5MVW1"/>
<keyword evidence="12" id="KW-0175">Coiled coil</keyword>
<feature type="domain" description="Histidine kinase" evidence="14">
    <location>
        <begin position="190"/>
        <end position="414"/>
    </location>
</feature>
<reference evidence="16 17" key="1">
    <citation type="submission" date="2017-08" db="EMBL/GenBank/DDBJ databases">
        <title>Infants hospitalized years apart are colonized by the same room-sourced microbial strains.</title>
        <authorList>
            <person name="Brooks B."/>
            <person name="Olm M.R."/>
            <person name="Firek B.A."/>
            <person name="Baker R."/>
            <person name="Thomas B.C."/>
            <person name="Morowitz M.J."/>
            <person name="Banfield J.F."/>
        </authorList>
    </citation>
    <scope>NUCLEOTIDE SEQUENCE [LARGE SCALE GENOMIC DNA]</scope>
    <source>
        <strain evidence="16">S2_005_002_R2_29</strain>
    </source>
</reference>
<dbReference type="PANTHER" id="PTHR45339:SF1">
    <property type="entry name" value="HYBRID SIGNAL TRANSDUCTION HISTIDINE KINASE J"/>
    <property type="match status" value="1"/>
</dbReference>
<dbReference type="InterPro" id="IPR005467">
    <property type="entry name" value="His_kinase_dom"/>
</dbReference>
<dbReference type="InterPro" id="IPR003661">
    <property type="entry name" value="HisK_dim/P_dom"/>
</dbReference>
<evidence type="ECO:0000313" key="16">
    <source>
        <dbReference type="EMBL" id="PZQ44944.1"/>
    </source>
</evidence>
<keyword evidence="13" id="KW-1133">Transmembrane helix</keyword>
<dbReference type="SUPFAM" id="SSF52172">
    <property type="entry name" value="CheY-like"/>
    <property type="match status" value="1"/>
</dbReference>
<evidence type="ECO:0000256" key="13">
    <source>
        <dbReference type="SAM" id="Phobius"/>
    </source>
</evidence>
<evidence type="ECO:0000256" key="2">
    <source>
        <dbReference type="ARBA" id="ARBA00012438"/>
    </source>
</evidence>
<evidence type="ECO:0000256" key="6">
    <source>
        <dbReference type="ARBA" id="ARBA00022777"/>
    </source>
</evidence>
<dbReference type="InterPro" id="IPR058544">
    <property type="entry name" value="ETR1_N"/>
</dbReference>
<evidence type="ECO:0000259" key="14">
    <source>
        <dbReference type="PROSITE" id="PS50109"/>
    </source>
</evidence>
<keyword evidence="8" id="KW-0902">Two-component regulatory system</keyword>
<dbReference type="SUPFAM" id="SSF47384">
    <property type="entry name" value="Homodimeric domain of signal transducing histidine kinase"/>
    <property type="match status" value="1"/>
</dbReference>
<evidence type="ECO:0000259" key="15">
    <source>
        <dbReference type="PROSITE" id="PS50110"/>
    </source>
</evidence>
<dbReference type="InterPro" id="IPR004358">
    <property type="entry name" value="Sig_transdc_His_kin-like_C"/>
</dbReference>
<dbReference type="Pfam" id="PF00512">
    <property type="entry name" value="HisKA"/>
    <property type="match status" value="1"/>
</dbReference>
<feature type="transmembrane region" description="Helical" evidence="13">
    <location>
        <begin position="106"/>
        <end position="126"/>
    </location>
</feature>
<evidence type="ECO:0000256" key="11">
    <source>
        <dbReference type="PROSITE-ProRule" id="PRU00169"/>
    </source>
</evidence>
<comment type="catalytic activity">
    <reaction evidence="1">
        <text>ATP + protein L-histidine = ADP + protein N-phospho-L-histidine.</text>
        <dbReference type="EC" id="2.7.13.3"/>
    </reaction>
</comment>
<dbReference type="PROSITE" id="PS50110">
    <property type="entry name" value="RESPONSE_REGULATORY"/>
    <property type="match status" value="1"/>
</dbReference>
<sequence>MHEQKHGKNSTMERLYQFFSSDFSAPHGFCFRWLPEILWLHIIADALIALSYFSIPLALWRFARKRPDMPFNKIFILFATFITLCGLTHVFGIFVLWQPYYGPEGLLMLATGIVSATTAILVWRILPSAITLPSPSELAEMNRKLSQSYEEIEQKVRDRTLELESMNADLIEARQKADEGSQAKSEFLANMSHEIRTPMNVVIGISDILAHSDPLTEQQKNYIQTLKSNANSLLNLINDVLDISKIESSLQVIESVPFNLYDTLEEVGVVMAIKAEEKGLDFIVEQPEPQLRTRYYLGDPHRIRQIMVNLCSNAIKFTDHGRVSIGLTRRGGNRDVEMLSLCVSDTGIGVAADKQRTIFEKFVQADNSINRKYGGTGLGLAITKTLVEAMGGTVDLESTAGQGAVFVVTLPLTVTQAPVLGSSEKTEPAPEKGASRQSRILLVEDYEPNVFVAEALLNRFGFTCETASNGIQAIEKRLTGDYDLILMDVQMPGKSGFEATQEIRRLELSQKLKKVPIIGMTAHAYAADREKCLSSGMDDYIAKPYDPEELRSKINALLKG</sequence>
<dbReference type="Gene3D" id="3.40.50.2300">
    <property type="match status" value="1"/>
</dbReference>
<keyword evidence="6" id="KW-0418">Kinase</keyword>
<dbReference type="Proteomes" id="UP000249417">
    <property type="component" value="Unassembled WGS sequence"/>
</dbReference>